<protein>
    <submittedName>
        <fullName evidence="4">Polysaccharide deacetylase</fullName>
    </submittedName>
</protein>
<accession>A0A5Q5CMP6</accession>
<dbReference type="InterPro" id="IPR011330">
    <property type="entry name" value="Glyco_hydro/deAcase_b/a-brl"/>
</dbReference>
<feature type="domain" description="NodB homology" evidence="3">
    <location>
        <begin position="143"/>
        <end position="286"/>
    </location>
</feature>
<dbReference type="GO" id="GO:0005975">
    <property type="term" value="P:carbohydrate metabolic process"/>
    <property type="evidence" value="ECO:0007669"/>
    <property type="project" value="InterPro"/>
</dbReference>
<evidence type="ECO:0000256" key="2">
    <source>
        <dbReference type="ARBA" id="ARBA00022729"/>
    </source>
</evidence>
<organism evidence="4">
    <name type="scientific">Mycobacterium sp. (strain JLS)</name>
    <dbReference type="NCBI Taxonomy" id="164757"/>
    <lineage>
        <taxon>Bacteria</taxon>
        <taxon>Bacillati</taxon>
        <taxon>Actinomycetota</taxon>
        <taxon>Actinomycetes</taxon>
        <taxon>Mycobacteriales</taxon>
        <taxon>Mycobacteriaceae</taxon>
        <taxon>Mycobacterium</taxon>
    </lineage>
</organism>
<keyword evidence="2" id="KW-0732">Signal</keyword>
<dbReference type="EMBL" id="CP000580">
    <property type="protein sequence ID" value="ABO00790.1"/>
    <property type="molecule type" value="Genomic_DNA"/>
</dbReference>
<dbReference type="KEGG" id="mjl:Mjls_5025"/>
<dbReference type="SUPFAM" id="SSF88713">
    <property type="entry name" value="Glycoside hydrolase/deacetylase"/>
    <property type="match status" value="1"/>
</dbReference>
<dbReference type="AlphaFoldDB" id="A0A5Q5CMP6"/>
<dbReference type="Gene3D" id="3.20.20.370">
    <property type="entry name" value="Glycoside hydrolase/deacetylase"/>
    <property type="match status" value="1"/>
</dbReference>
<dbReference type="PANTHER" id="PTHR34216:SF3">
    <property type="entry name" value="POLY-BETA-1,6-N-ACETYL-D-GLUCOSAMINE N-DEACETYLASE"/>
    <property type="match status" value="1"/>
</dbReference>
<evidence type="ECO:0000259" key="3">
    <source>
        <dbReference type="Pfam" id="PF01522"/>
    </source>
</evidence>
<dbReference type="GO" id="GO:0005576">
    <property type="term" value="C:extracellular region"/>
    <property type="evidence" value="ECO:0007669"/>
    <property type="project" value="UniProtKB-SubCell"/>
</dbReference>
<evidence type="ECO:0000256" key="1">
    <source>
        <dbReference type="ARBA" id="ARBA00004613"/>
    </source>
</evidence>
<evidence type="ECO:0000313" key="4">
    <source>
        <dbReference type="EMBL" id="ABO00790.1"/>
    </source>
</evidence>
<comment type="subcellular location">
    <subcellularLocation>
        <location evidence="1">Secreted</location>
    </subcellularLocation>
</comment>
<reference evidence="4" key="1">
    <citation type="submission" date="2007-02" db="EMBL/GenBank/DDBJ databases">
        <title>Complete sequence of Mycobacterium sp. JLS.</title>
        <authorList>
            <consortium name="US DOE Joint Genome Institute"/>
            <person name="Copeland A."/>
            <person name="Lucas S."/>
            <person name="Lapidus A."/>
            <person name="Barry K."/>
            <person name="Detter J.C."/>
            <person name="Glavina del Rio T."/>
            <person name="Hammon N."/>
            <person name="Israni S."/>
            <person name="Dalin E."/>
            <person name="Tice H."/>
            <person name="Pitluck S."/>
            <person name="Chain P."/>
            <person name="Malfatti S."/>
            <person name="Shin M."/>
            <person name="Vergez L."/>
            <person name="Schmutz J."/>
            <person name="Larimer F."/>
            <person name="Land M."/>
            <person name="Hauser L."/>
            <person name="Kyrpides N."/>
            <person name="Mikhailova N."/>
            <person name="Miller C.D."/>
            <person name="Anderson A.J."/>
            <person name="Sims R.C."/>
            <person name="Richardson P."/>
        </authorList>
    </citation>
    <scope>NUCLEOTIDE SEQUENCE [LARGE SCALE GENOMIC DNA]</scope>
    <source>
        <strain evidence="4">JLS</strain>
    </source>
</reference>
<sequence length="548" mass="58819" precursor="true">MTATSTPRTPWRTRIVRASVRAAFALVAAALLAAPFGLAWYLHVRGLQVSEQFYTPASSLAADQDALAETLRSELPDRAAPVVLAYHDIRPMTATEDQPDPAADPRHHLVVTPEAFDAQLTALRAAGYTSITSDQYVDYLAGGEVPERSVLLTFDDGTHGLWTYADKILERHGMHAVSFLITGNVGAKRPYYLSWQEIERMADSGRWDFQSHTRKMHARLPIDAAGTLASEMTHRRWLFEKNRSETLDEFEGKIRTDLLASVQDIVDHGLPRPTLFAFPFSDGYDEDRASSDPQAAATALTVVREIFAGAFNNAPPQPLPAGARAAAVGMTGRIELTVDSTVEGLLESVRAKTPVAPGHAAPSRRPDLWTRLSDDTKAPLRIEGRDVRFDGPGRWSGAAYGREATADWASYTATVTVGGLAARGVENGALIARVGTGEEVSVQVSAEYARVSIGLGPAWKVLRDLPLPPGDRHTVTMEVSPTAIGVVVDGSARMSVPAGGGPAEYGGIGLSSSRTTEAAPWPVFTDLSVTPGRDVPNVKAGVGVPTRS</sequence>
<dbReference type="InterPro" id="IPR002509">
    <property type="entry name" value="NODB_dom"/>
</dbReference>
<dbReference type="PANTHER" id="PTHR34216">
    <property type="match status" value="1"/>
</dbReference>
<proteinExistence type="predicted"/>
<dbReference type="GO" id="GO:0016810">
    <property type="term" value="F:hydrolase activity, acting on carbon-nitrogen (but not peptide) bonds"/>
    <property type="evidence" value="ECO:0007669"/>
    <property type="project" value="InterPro"/>
</dbReference>
<name>A0A5Q5CMP6_MYCSJ</name>
<gene>
    <name evidence="4" type="ordered locus">Mjls_5025</name>
</gene>
<dbReference type="Pfam" id="PF01522">
    <property type="entry name" value="Polysacc_deac_1"/>
    <property type="match status" value="1"/>
</dbReference>
<dbReference type="InterPro" id="IPR051398">
    <property type="entry name" value="Polysacch_Deacetylase"/>
</dbReference>